<evidence type="ECO:0000313" key="2">
    <source>
        <dbReference type="Proteomes" id="UP001174136"/>
    </source>
</evidence>
<dbReference type="AlphaFoldDB" id="A0AA47MDZ8"/>
<comment type="caution">
    <text evidence="1">The sequence shown here is derived from an EMBL/GenBank/DDBJ whole genome shotgun (WGS) entry which is preliminary data.</text>
</comment>
<protein>
    <submittedName>
        <fullName evidence="1">Uncharacterized protein</fullName>
    </submittedName>
</protein>
<sequence>MHTKKHCRFNFPKPPSARTFISRSSFEDQEGDKKCQMDGADQLADCACKIRKKNKVLEKQIANSIITKIKDALSDDNASFDSVEQLFSHLNVNQRRFERAYNICAKKTHIVLRRQVRVYSISYISKAEREMGLLLANAQREVAKDKSSSAKDALKSLGSVYLHNRDVCAQEAVYRLTTMHLKECSRKVVFVPVGENNVKMSLPLSVLKQKASSDDLTTEDMWTTSSVDRYKNRPRDGIFNDVYGNFCFRVPCFEQI</sequence>
<dbReference type="PANTHER" id="PTHR47642">
    <property type="entry name" value="ATP-DEPENDENT DNA HELICASE"/>
    <property type="match status" value="1"/>
</dbReference>
<organism evidence="1 2">
    <name type="scientific">Merluccius polli</name>
    <name type="common">Benguela hake</name>
    <name type="synonym">Merluccius cadenati</name>
    <dbReference type="NCBI Taxonomy" id="89951"/>
    <lineage>
        <taxon>Eukaryota</taxon>
        <taxon>Metazoa</taxon>
        <taxon>Chordata</taxon>
        <taxon>Craniata</taxon>
        <taxon>Vertebrata</taxon>
        <taxon>Euteleostomi</taxon>
        <taxon>Actinopterygii</taxon>
        <taxon>Neopterygii</taxon>
        <taxon>Teleostei</taxon>
        <taxon>Neoteleostei</taxon>
        <taxon>Acanthomorphata</taxon>
        <taxon>Zeiogadaria</taxon>
        <taxon>Gadariae</taxon>
        <taxon>Gadiformes</taxon>
        <taxon>Gadoidei</taxon>
        <taxon>Merlucciidae</taxon>
        <taxon>Merluccius</taxon>
    </lineage>
</organism>
<name>A0AA47MDZ8_MERPO</name>
<dbReference type="Proteomes" id="UP001174136">
    <property type="component" value="Unassembled WGS sequence"/>
</dbReference>
<dbReference type="EMBL" id="JAOPHQ010004641">
    <property type="protein sequence ID" value="KAK0138385.1"/>
    <property type="molecule type" value="Genomic_DNA"/>
</dbReference>
<dbReference type="PANTHER" id="PTHR47642:SF3">
    <property type="entry name" value="ATP-DEPENDENT DNA HELICASE"/>
    <property type="match status" value="1"/>
</dbReference>
<evidence type="ECO:0000313" key="1">
    <source>
        <dbReference type="EMBL" id="KAK0138385.1"/>
    </source>
</evidence>
<gene>
    <name evidence="1" type="ORF">N1851_025288</name>
</gene>
<dbReference type="InterPro" id="IPR051055">
    <property type="entry name" value="PIF1_helicase"/>
</dbReference>
<proteinExistence type="predicted"/>
<reference evidence="1" key="1">
    <citation type="journal article" date="2023" name="Front. Mar. Sci.">
        <title>A new Merluccius polli reference genome to investigate the effects of global change in West African waters.</title>
        <authorList>
            <person name="Mateo J.L."/>
            <person name="Blanco-Fernandez C."/>
            <person name="Garcia-Vazquez E."/>
            <person name="Machado-Schiaffino G."/>
        </authorList>
    </citation>
    <scope>NUCLEOTIDE SEQUENCE</scope>
    <source>
        <strain evidence="1">C29</strain>
        <tissue evidence="1">Fin</tissue>
    </source>
</reference>
<keyword evidence="2" id="KW-1185">Reference proteome</keyword>
<accession>A0AA47MDZ8</accession>